<name>A0ABQ3WAQ5_9LACO</name>
<accession>A0ABQ3WAQ5</accession>
<keyword evidence="5" id="KW-1185">Reference proteome</keyword>
<organism evidence="4 5">
    <name type="scientific">Lactobacillus nasalidis</name>
    <dbReference type="NCBI Taxonomy" id="2797258"/>
    <lineage>
        <taxon>Bacteria</taxon>
        <taxon>Bacillati</taxon>
        <taxon>Bacillota</taxon>
        <taxon>Bacilli</taxon>
        <taxon>Lactobacillales</taxon>
        <taxon>Lactobacillaceae</taxon>
        <taxon>Lactobacillus</taxon>
    </lineage>
</organism>
<feature type="domain" description="N-acetyltransferase" evidence="3">
    <location>
        <begin position="4"/>
        <end position="172"/>
    </location>
</feature>
<keyword evidence="2" id="KW-0012">Acyltransferase</keyword>
<dbReference type="Pfam" id="PF13420">
    <property type="entry name" value="Acetyltransf_4"/>
    <property type="match status" value="1"/>
</dbReference>
<reference evidence="5" key="1">
    <citation type="submission" date="2021-01" db="EMBL/GenBank/DDBJ databases">
        <title>Draft genome sequence of Nasalis larvatus strain YZ03.</title>
        <authorList>
            <person name="Suzuki-Hashido N."/>
            <person name="Tsuchida S."/>
            <person name="Hayakawa T."/>
        </authorList>
    </citation>
    <scope>NUCLEOTIDE SEQUENCE [LARGE SCALE GENOMIC DNA]</scope>
    <source>
        <strain evidence="5">YZ03</strain>
    </source>
</reference>
<dbReference type="InterPro" id="IPR016181">
    <property type="entry name" value="Acyl_CoA_acyltransferase"/>
</dbReference>
<dbReference type="RefSeq" id="WP_201330946.1">
    <property type="nucleotide sequence ID" value="NZ_BOCG01000545.1"/>
</dbReference>
<dbReference type="PANTHER" id="PTHR43072:SF23">
    <property type="entry name" value="UPF0039 PROTEIN C11D3.02C"/>
    <property type="match status" value="1"/>
</dbReference>
<evidence type="ECO:0000259" key="3">
    <source>
        <dbReference type="PROSITE" id="PS51186"/>
    </source>
</evidence>
<sequence>MAELELRRANVGDAERLLEIYAPYVEKTAITFEDEVPSVDEFQDRISRTVKKYPYLVALKDGKIVGYAYASAFKERAAYEHSVELSIYVEANVRHQHVGRFLYDAMEDCLKKQGFLNLNACIAAPIGEDPYLDDNSIRFHEHLGYSFVGRFHQCGYKFDRWYDMVWMEKMLGEHTIPAPEIIPFPEIKYCEQEENDD</sequence>
<keyword evidence="1" id="KW-0808">Transferase</keyword>
<dbReference type="PANTHER" id="PTHR43072">
    <property type="entry name" value="N-ACETYLTRANSFERASE"/>
    <property type="match status" value="1"/>
</dbReference>
<dbReference type="SUPFAM" id="SSF55729">
    <property type="entry name" value="Acyl-CoA N-acyltransferases (Nat)"/>
    <property type="match status" value="1"/>
</dbReference>
<comment type="caution">
    <text evidence="4">The sequence shown here is derived from an EMBL/GenBank/DDBJ whole genome shotgun (WGS) entry which is preliminary data.</text>
</comment>
<dbReference type="EMBL" id="BOCI01000466">
    <property type="protein sequence ID" value="GHW01952.1"/>
    <property type="molecule type" value="Genomic_DNA"/>
</dbReference>
<evidence type="ECO:0000256" key="2">
    <source>
        <dbReference type="ARBA" id="ARBA00023315"/>
    </source>
</evidence>
<proteinExistence type="predicted"/>
<protein>
    <submittedName>
        <fullName evidence="4">GNAT family N-acetyltransferase</fullName>
    </submittedName>
</protein>
<evidence type="ECO:0000313" key="5">
    <source>
        <dbReference type="Proteomes" id="UP000616547"/>
    </source>
</evidence>
<dbReference type="InterPro" id="IPR000182">
    <property type="entry name" value="GNAT_dom"/>
</dbReference>
<dbReference type="Proteomes" id="UP000616547">
    <property type="component" value="Unassembled WGS sequence"/>
</dbReference>
<dbReference type="Gene3D" id="3.40.630.30">
    <property type="match status" value="1"/>
</dbReference>
<evidence type="ECO:0000313" key="4">
    <source>
        <dbReference type="EMBL" id="GHW01952.1"/>
    </source>
</evidence>
<evidence type="ECO:0000256" key="1">
    <source>
        <dbReference type="ARBA" id="ARBA00022679"/>
    </source>
</evidence>
<gene>
    <name evidence="4" type="ORF">lacNasYZ03_16390</name>
</gene>
<dbReference type="CDD" id="cd04301">
    <property type="entry name" value="NAT_SF"/>
    <property type="match status" value="1"/>
</dbReference>
<dbReference type="PROSITE" id="PS51186">
    <property type="entry name" value="GNAT"/>
    <property type="match status" value="1"/>
</dbReference>